<gene>
    <name evidence="2" type="ORF">T12_15073</name>
</gene>
<dbReference type="OrthoDB" id="5919558at2759"/>
<name>A0A0V1A966_9BILA</name>
<evidence type="ECO:0000256" key="1">
    <source>
        <dbReference type="SAM" id="MobiDB-lite"/>
    </source>
</evidence>
<accession>A0A0V1A966</accession>
<feature type="region of interest" description="Disordered" evidence="1">
    <location>
        <begin position="163"/>
        <end position="182"/>
    </location>
</feature>
<evidence type="ECO:0000313" key="3">
    <source>
        <dbReference type="Proteomes" id="UP000054783"/>
    </source>
</evidence>
<keyword evidence="3" id="KW-1185">Reference proteome</keyword>
<dbReference type="Proteomes" id="UP000054783">
    <property type="component" value="Unassembled WGS sequence"/>
</dbReference>
<evidence type="ECO:0000313" key="2">
    <source>
        <dbReference type="EMBL" id="KRY21038.1"/>
    </source>
</evidence>
<sequence length="314" mass="35439">LYFSIHKLFNIKQLKIFTMKTIPFYRLLFILLTSGICLNIVISMEPDPLADSETDPNHVPAPTDYDFVDDNQPPREQNQLFRGAHISVMPEQIINNQNGNIIPAVSEKAAVLRCEENGDDAPQCEAVSPSLPTPTTTEPPCTKPEEIILRCEDDDQLETTEKIKTTEIPKTTEKQQISDTLAKNQHEKVTLRCIDEDVSETLPPPTERNNADQQTEFYPRPCSVQSQQVFPAPATYVPPSTTDAYKPEIRAQRNDARVSVSQLFTINQECYPNCVSSSNFILSPPPSLPSHSKPCYSATEECKLKRLKRFIFNL</sequence>
<comment type="caution">
    <text evidence="2">The sequence shown here is derived from an EMBL/GenBank/DDBJ whole genome shotgun (WGS) entry which is preliminary data.</text>
</comment>
<feature type="region of interest" description="Disordered" evidence="1">
    <location>
        <begin position="121"/>
        <end position="142"/>
    </location>
</feature>
<feature type="compositionally biased region" description="Basic and acidic residues" evidence="1">
    <location>
        <begin position="163"/>
        <end position="173"/>
    </location>
</feature>
<dbReference type="EMBL" id="JYDQ01000020">
    <property type="protein sequence ID" value="KRY21038.1"/>
    <property type="molecule type" value="Genomic_DNA"/>
</dbReference>
<feature type="non-terminal residue" evidence="2">
    <location>
        <position position="1"/>
    </location>
</feature>
<organism evidence="2 3">
    <name type="scientific">Trichinella patagoniensis</name>
    <dbReference type="NCBI Taxonomy" id="990121"/>
    <lineage>
        <taxon>Eukaryota</taxon>
        <taxon>Metazoa</taxon>
        <taxon>Ecdysozoa</taxon>
        <taxon>Nematoda</taxon>
        <taxon>Enoplea</taxon>
        <taxon>Dorylaimia</taxon>
        <taxon>Trichinellida</taxon>
        <taxon>Trichinellidae</taxon>
        <taxon>Trichinella</taxon>
    </lineage>
</organism>
<dbReference type="AlphaFoldDB" id="A0A0V1A966"/>
<proteinExistence type="predicted"/>
<protein>
    <submittedName>
        <fullName evidence="2">Uncharacterized protein</fullName>
    </submittedName>
</protein>
<reference evidence="2 3" key="1">
    <citation type="submission" date="2015-01" db="EMBL/GenBank/DDBJ databases">
        <title>Evolution of Trichinella species and genotypes.</title>
        <authorList>
            <person name="Korhonen P.K."/>
            <person name="Edoardo P."/>
            <person name="Giuseppe L.R."/>
            <person name="Gasser R.B."/>
        </authorList>
    </citation>
    <scope>NUCLEOTIDE SEQUENCE [LARGE SCALE GENOMIC DNA]</scope>
    <source>
        <strain evidence="2">ISS2496</strain>
    </source>
</reference>